<keyword evidence="1" id="KW-0472">Membrane</keyword>
<keyword evidence="1" id="KW-1133">Transmembrane helix</keyword>
<keyword evidence="1" id="KW-0812">Transmembrane</keyword>
<feature type="transmembrane region" description="Helical" evidence="1">
    <location>
        <begin position="263"/>
        <end position="287"/>
    </location>
</feature>
<dbReference type="OrthoDB" id="10343705at2759"/>
<proteinExistence type="predicted"/>
<reference evidence="2 3" key="1">
    <citation type="submission" date="2016-06" db="EMBL/GenBank/DDBJ databases">
        <authorList>
            <consortium name="Pathogen Informatics"/>
        </authorList>
    </citation>
    <scope>NUCLEOTIDE SEQUENCE [LARGE SCALE GENOMIC DNA]</scope>
</reference>
<evidence type="ECO:0000256" key="1">
    <source>
        <dbReference type="SAM" id="Phobius"/>
    </source>
</evidence>
<feature type="transmembrane region" description="Helical" evidence="1">
    <location>
        <begin position="165"/>
        <end position="192"/>
    </location>
</feature>
<dbReference type="KEGG" id="pmal:PMUG01_00014900"/>
<name>A0A1D3JHR0_PLAMA</name>
<dbReference type="EMBL" id="FLRL01000033">
    <property type="protein sequence ID" value="SBT85904.1"/>
    <property type="molecule type" value="Genomic_DNA"/>
</dbReference>
<dbReference type="InterPro" id="IPR022139">
    <property type="entry name" value="Fam-L/Fam-M-like_plasmodium"/>
</dbReference>
<dbReference type="Pfam" id="PF12420">
    <property type="entry name" value="DUF3671"/>
    <property type="match status" value="1"/>
</dbReference>
<evidence type="ECO:0000313" key="3">
    <source>
        <dbReference type="Proteomes" id="UP000219813"/>
    </source>
</evidence>
<keyword evidence="3" id="KW-1185">Reference proteome</keyword>
<sequence>MLKIYIMEKNIKLLFFNISAFIFLTWLFHFSIDNSTLNKFLKDNSNNDSKLDGKHYRLLVIHKEESDSNILGLKQDMSNNRVKEKKYLSNNEGETPEKKKHLYKSSSKSIKDHRNAMKKEANIFETKKYSCIEKRIFKELDFEDFLKRNKMISNKIYKKIMYKKLALRIALPLLLFLLLLTVLITDFTWGLITKTTGLWDVLGLSEILKGWAECSEGCWLKTMLEWLKNNSSWFWKHNSIFGEVTHTGCTATDVSTGCILGQLFGIIIYVIPFILLAITVISGIIYYHKKVKKYEKIKFRKR</sequence>
<organism evidence="2 3">
    <name type="scientific">Plasmodium malariae</name>
    <dbReference type="NCBI Taxonomy" id="5858"/>
    <lineage>
        <taxon>Eukaryota</taxon>
        <taxon>Sar</taxon>
        <taxon>Alveolata</taxon>
        <taxon>Apicomplexa</taxon>
        <taxon>Aconoidasida</taxon>
        <taxon>Haemosporida</taxon>
        <taxon>Plasmodiidae</taxon>
        <taxon>Plasmodium</taxon>
        <taxon>Plasmodium (Plasmodium)</taxon>
    </lineage>
</organism>
<dbReference type="AlphaFoldDB" id="A0A1D3JHR0"/>
<gene>
    <name evidence="2" type="primary">PmUG01_00014900</name>
    <name evidence="2" type="ORF">PMUG01_00014900</name>
</gene>
<accession>A0A1D3JHR0</accession>
<dbReference type="RefSeq" id="XP_028859179.1">
    <property type="nucleotide sequence ID" value="XM_029005677.1"/>
</dbReference>
<dbReference type="Proteomes" id="UP000219813">
    <property type="component" value="Unassembled WGS sequence"/>
</dbReference>
<dbReference type="VEuPathDB" id="PlasmoDB:PmUG01_00014900"/>
<evidence type="ECO:0000313" key="2">
    <source>
        <dbReference type="EMBL" id="SBT85904.1"/>
    </source>
</evidence>
<feature type="transmembrane region" description="Helical" evidence="1">
    <location>
        <begin position="13"/>
        <end position="32"/>
    </location>
</feature>
<protein>
    <submittedName>
        <fullName evidence="2">Fam-l protein</fullName>
    </submittedName>
</protein>
<dbReference type="GeneID" id="39865605"/>